<dbReference type="SUPFAM" id="SSF48452">
    <property type="entry name" value="TPR-like"/>
    <property type="match status" value="2"/>
</dbReference>
<evidence type="ECO:0008006" key="4">
    <source>
        <dbReference type="Google" id="ProtNLM"/>
    </source>
</evidence>
<reference evidence="2 3" key="1">
    <citation type="journal article" date="2019" name="Genome Biol. Evol.">
        <title>Insights into the evolution of the New World diploid cottons (Gossypium, subgenus Houzingenia) based on genome sequencing.</title>
        <authorList>
            <person name="Grover C.E."/>
            <person name="Arick M.A. 2nd"/>
            <person name="Thrash A."/>
            <person name="Conover J.L."/>
            <person name="Sanders W.S."/>
            <person name="Peterson D.G."/>
            <person name="Frelichowski J.E."/>
            <person name="Scheffler J.A."/>
            <person name="Scheffler B.E."/>
            <person name="Wendel J.F."/>
        </authorList>
    </citation>
    <scope>NUCLEOTIDE SEQUENCE [LARGE SCALE GENOMIC DNA]</scope>
    <source>
        <strain evidence="2">8</strain>
        <tissue evidence="2">Leaf</tissue>
    </source>
</reference>
<dbReference type="AlphaFoldDB" id="A0A7J8P5H8"/>
<dbReference type="Proteomes" id="UP000593578">
    <property type="component" value="Unassembled WGS sequence"/>
</dbReference>
<dbReference type="SMART" id="SM00028">
    <property type="entry name" value="TPR"/>
    <property type="match status" value="6"/>
</dbReference>
<proteinExistence type="predicted"/>
<gene>
    <name evidence="2" type="ORF">Gorai_015319</name>
</gene>
<comment type="caution">
    <text evidence="2">The sequence shown here is derived from an EMBL/GenBank/DDBJ whole genome shotgun (WGS) entry which is preliminary data.</text>
</comment>
<dbReference type="PROSITE" id="PS50005">
    <property type="entry name" value="TPR"/>
    <property type="match status" value="2"/>
</dbReference>
<dbReference type="Gene3D" id="1.25.40.10">
    <property type="entry name" value="Tetratricopeptide repeat domain"/>
    <property type="match status" value="3"/>
</dbReference>
<sequence length="388" mass="43095">PEKALSFADRALKVLDQDGKPSLLVAVALQLMGSVSYGLKRFNDSLGYLNKANRLLGRLEEEGIANVENIRPVLHAVQLELGNVKTAMGRREEALLNFKKALEIKEMTLGKDSKELGVGYRDLAEAYVSVLNFKEALPFGLKALEIHRKGLGHNSVEVAHDRRILGVIFTRMEEHEKALEQNQLSQRVLKNWGLSSELLRAEIDAANMQIALGKYDEAINTLKNSKRCLEIACGNLDKKETVSPIEVAEAYCEISMLYENMNEFETAISLLKRTLAILEKRPQEQQSEGGVSARTGWLLLLKGEVPQAIPYLENAVEKLKDSFGSRHFGVGYIYNNLGAAYLELDRPQSATQIFAVAKDILDVSLGPHHADSIETCQNLSKAYSAMGR</sequence>
<feature type="non-terminal residue" evidence="2">
    <location>
        <position position="1"/>
    </location>
</feature>
<accession>A0A7J8P5H8</accession>
<dbReference type="InterPro" id="IPR011990">
    <property type="entry name" value="TPR-like_helical_dom_sf"/>
</dbReference>
<keyword evidence="1" id="KW-0802">TPR repeat</keyword>
<dbReference type="EMBL" id="JABEZZ010000004">
    <property type="protein sequence ID" value="MBA0584511.1"/>
    <property type="molecule type" value="Genomic_DNA"/>
</dbReference>
<name>A0A7J8P5H8_GOSRA</name>
<feature type="repeat" description="TPR" evidence="1">
    <location>
        <begin position="248"/>
        <end position="281"/>
    </location>
</feature>
<dbReference type="Pfam" id="PF13424">
    <property type="entry name" value="TPR_12"/>
    <property type="match status" value="2"/>
</dbReference>
<evidence type="ECO:0000313" key="2">
    <source>
        <dbReference type="EMBL" id="MBA0584511.1"/>
    </source>
</evidence>
<feature type="repeat" description="TPR" evidence="1">
    <location>
        <begin position="75"/>
        <end position="108"/>
    </location>
</feature>
<evidence type="ECO:0000313" key="3">
    <source>
        <dbReference type="Proteomes" id="UP000593578"/>
    </source>
</evidence>
<dbReference type="InterPro" id="IPR019734">
    <property type="entry name" value="TPR_rpt"/>
</dbReference>
<dbReference type="PANTHER" id="PTHR47459:SF1">
    <property type="entry name" value="KINESIN LIGHT CHAIN-RELATED"/>
    <property type="match status" value="1"/>
</dbReference>
<dbReference type="PANTHER" id="PTHR47459">
    <property type="entry name" value="KINESIN LIGHT CHAIN-RELATED"/>
    <property type="match status" value="1"/>
</dbReference>
<organism evidence="2 3">
    <name type="scientific">Gossypium raimondii</name>
    <name type="common">Peruvian cotton</name>
    <name type="synonym">Gossypium klotzschianum subsp. raimondii</name>
    <dbReference type="NCBI Taxonomy" id="29730"/>
    <lineage>
        <taxon>Eukaryota</taxon>
        <taxon>Viridiplantae</taxon>
        <taxon>Streptophyta</taxon>
        <taxon>Embryophyta</taxon>
        <taxon>Tracheophyta</taxon>
        <taxon>Spermatophyta</taxon>
        <taxon>Magnoliopsida</taxon>
        <taxon>eudicotyledons</taxon>
        <taxon>Gunneridae</taxon>
        <taxon>Pentapetalae</taxon>
        <taxon>rosids</taxon>
        <taxon>malvids</taxon>
        <taxon>Malvales</taxon>
        <taxon>Malvaceae</taxon>
        <taxon>Malvoideae</taxon>
        <taxon>Gossypium</taxon>
    </lineage>
</organism>
<protein>
    <recommendedName>
        <fullName evidence="4">MalT-like TPR region domain-containing protein</fullName>
    </recommendedName>
</protein>
<dbReference type="Pfam" id="PF13181">
    <property type="entry name" value="TPR_8"/>
    <property type="match status" value="1"/>
</dbReference>
<evidence type="ECO:0000256" key="1">
    <source>
        <dbReference type="PROSITE-ProRule" id="PRU00339"/>
    </source>
</evidence>